<reference evidence="3 4" key="1">
    <citation type="submission" date="2017-01" db="EMBL/GenBank/DDBJ databases">
        <title>Bacillus cereus isolates.</title>
        <authorList>
            <person name="Beno S.M."/>
        </authorList>
    </citation>
    <scope>NUCLEOTIDE SEQUENCE [LARGE SCALE GENOMIC DNA]</scope>
    <source>
        <strain evidence="3 4">FSL H8-0485</strain>
    </source>
</reference>
<dbReference type="Pfam" id="PF13411">
    <property type="entry name" value="MerR_1"/>
    <property type="match status" value="1"/>
</dbReference>
<accession>A0A1S9TQG5</accession>
<dbReference type="Gene3D" id="6.10.250.360">
    <property type="match status" value="1"/>
</dbReference>
<feature type="domain" description="HTH merR-type" evidence="2">
    <location>
        <begin position="2"/>
        <end position="71"/>
    </location>
</feature>
<dbReference type="InterPro" id="IPR047057">
    <property type="entry name" value="MerR_fam"/>
</dbReference>
<organism evidence="3 4">
    <name type="scientific">Bacillus cereus</name>
    <dbReference type="NCBI Taxonomy" id="1396"/>
    <lineage>
        <taxon>Bacteria</taxon>
        <taxon>Bacillati</taxon>
        <taxon>Bacillota</taxon>
        <taxon>Bacilli</taxon>
        <taxon>Bacillales</taxon>
        <taxon>Bacillaceae</taxon>
        <taxon>Bacillus</taxon>
        <taxon>Bacillus cereus group</taxon>
    </lineage>
</organism>
<dbReference type="PANTHER" id="PTHR30204">
    <property type="entry name" value="REDOX-CYCLING DRUG-SENSING TRANSCRIPTIONAL ACTIVATOR SOXR"/>
    <property type="match status" value="1"/>
</dbReference>
<dbReference type="CDD" id="cd01106">
    <property type="entry name" value="HTH_TipAL-Mta"/>
    <property type="match status" value="1"/>
</dbReference>
<dbReference type="EMBL" id="MUAJ01000009">
    <property type="protein sequence ID" value="OOR12243.1"/>
    <property type="molecule type" value="Genomic_DNA"/>
</dbReference>
<evidence type="ECO:0000313" key="3">
    <source>
        <dbReference type="EMBL" id="OOR12243.1"/>
    </source>
</evidence>
<dbReference type="PROSITE" id="PS50937">
    <property type="entry name" value="HTH_MERR_2"/>
    <property type="match status" value="1"/>
</dbReference>
<keyword evidence="1" id="KW-0238">DNA-binding</keyword>
<protein>
    <submittedName>
        <fullName evidence="3">MerR family transcriptional regulator</fullName>
    </submittedName>
</protein>
<evidence type="ECO:0000313" key="4">
    <source>
        <dbReference type="Proteomes" id="UP000190906"/>
    </source>
</evidence>
<dbReference type="SMART" id="SM00422">
    <property type="entry name" value="HTH_MERR"/>
    <property type="match status" value="1"/>
</dbReference>
<evidence type="ECO:0000256" key="1">
    <source>
        <dbReference type="ARBA" id="ARBA00023125"/>
    </source>
</evidence>
<dbReference type="Gene3D" id="1.10.1660.10">
    <property type="match status" value="1"/>
</dbReference>
<evidence type="ECO:0000259" key="2">
    <source>
        <dbReference type="PROSITE" id="PS50937"/>
    </source>
</evidence>
<gene>
    <name evidence="3" type="ORF">BW897_12930</name>
</gene>
<sequence>MAWMISEFASVGDVTVRTLRYYDKINLLNPSDYTEGGHRLYTKDDLYVLQQIQSFKHLGFSLGEIQNIILQCDIETKAFLRKIHFQRDLLLAEQERIAKVLSHMDEMTKKFQKAERVDIALFSSFLQTFIWEKENKEWLEEHFSKDSVQAFYNNKELKEKFDRRFMDVIGNLKRFKKEEKDPSHHDVQVVLKEFFNLIEEVTNYLDTPQSDIEDIIKQSNPPLSEFPTLFTTEEENYIKEAMQQFNT</sequence>
<dbReference type="AlphaFoldDB" id="A0A1S9TQG5"/>
<dbReference type="Proteomes" id="UP000190906">
    <property type="component" value="Unassembled WGS sequence"/>
</dbReference>
<dbReference type="RefSeq" id="WP_078204776.1">
    <property type="nucleotide sequence ID" value="NZ_MUAJ01000009.1"/>
</dbReference>
<name>A0A1S9TQG5_BACCE</name>
<dbReference type="PANTHER" id="PTHR30204:SF96">
    <property type="entry name" value="CHROMOSOME-ANCHORING PROTEIN RACA"/>
    <property type="match status" value="1"/>
</dbReference>
<dbReference type="GO" id="GO:0003677">
    <property type="term" value="F:DNA binding"/>
    <property type="evidence" value="ECO:0007669"/>
    <property type="project" value="UniProtKB-KW"/>
</dbReference>
<dbReference type="SUPFAM" id="SSF46955">
    <property type="entry name" value="Putative DNA-binding domain"/>
    <property type="match status" value="1"/>
</dbReference>
<dbReference type="InterPro" id="IPR009061">
    <property type="entry name" value="DNA-bd_dom_put_sf"/>
</dbReference>
<dbReference type="InterPro" id="IPR000551">
    <property type="entry name" value="MerR-type_HTH_dom"/>
</dbReference>
<comment type="caution">
    <text evidence="3">The sequence shown here is derived from an EMBL/GenBank/DDBJ whole genome shotgun (WGS) entry which is preliminary data.</text>
</comment>
<proteinExistence type="predicted"/>
<dbReference type="GO" id="GO:0003700">
    <property type="term" value="F:DNA-binding transcription factor activity"/>
    <property type="evidence" value="ECO:0007669"/>
    <property type="project" value="InterPro"/>
</dbReference>